<dbReference type="Proteomes" id="UP000054845">
    <property type="component" value="Unassembled WGS sequence"/>
</dbReference>
<dbReference type="AlphaFoldDB" id="A0A0P1BNA6"/>
<organism evidence="1 2">
    <name type="scientific">Ceraceosorus bombacis</name>
    <dbReference type="NCBI Taxonomy" id="401625"/>
    <lineage>
        <taxon>Eukaryota</taxon>
        <taxon>Fungi</taxon>
        <taxon>Dikarya</taxon>
        <taxon>Basidiomycota</taxon>
        <taxon>Ustilaginomycotina</taxon>
        <taxon>Exobasidiomycetes</taxon>
        <taxon>Ceraceosorales</taxon>
        <taxon>Ceraceosoraceae</taxon>
        <taxon>Ceraceosorus</taxon>
    </lineage>
</organism>
<proteinExistence type="predicted"/>
<dbReference type="EMBL" id="CCYA01000265">
    <property type="protein sequence ID" value="CEH17902.1"/>
    <property type="molecule type" value="Genomic_DNA"/>
</dbReference>
<sequence length="76" mass="8546">MPNNITCVHGICVRVLGTGFLCGGRRLYKAKYGWHRGRVPPWCVQRRRDVLRLDKSKAQELLSRLLPALSGAACLL</sequence>
<evidence type="ECO:0000313" key="2">
    <source>
        <dbReference type="Proteomes" id="UP000054845"/>
    </source>
</evidence>
<protein>
    <submittedName>
        <fullName evidence="1">Uncharacterized protein</fullName>
    </submittedName>
</protein>
<reference evidence="2" key="1">
    <citation type="submission" date="2014-09" db="EMBL/GenBank/DDBJ databases">
        <authorList>
            <person name="Sharma Rahul"/>
            <person name="Thines Marco"/>
        </authorList>
    </citation>
    <scope>NUCLEOTIDE SEQUENCE [LARGE SCALE GENOMIC DNA]</scope>
</reference>
<keyword evidence="2" id="KW-1185">Reference proteome</keyword>
<accession>A0A0P1BNA6</accession>
<evidence type="ECO:0000313" key="1">
    <source>
        <dbReference type="EMBL" id="CEH17902.1"/>
    </source>
</evidence>
<name>A0A0P1BNA6_9BASI</name>